<proteinExistence type="predicted"/>
<organism evidence="2 3">
    <name type="scientific">Streblomastix strix</name>
    <dbReference type="NCBI Taxonomy" id="222440"/>
    <lineage>
        <taxon>Eukaryota</taxon>
        <taxon>Metamonada</taxon>
        <taxon>Preaxostyla</taxon>
        <taxon>Oxymonadida</taxon>
        <taxon>Streblomastigidae</taxon>
        <taxon>Streblomastix</taxon>
    </lineage>
</organism>
<sequence length="80" mass="9411">MSLQKKRSLRPRQTLDSQLSEDEEDISPEDDSRMSGRRHNNDDLSEELINRKPQEEKLEFPYPLPARLHKGQIFVPLLPN</sequence>
<accession>A0A5J4TSB7</accession>
<feature type="compositionally biased region" description="Basic residues" evidence="1">
    <location>
        <begin position="1"/>
        <end position="10"/>
    </location>
</feature>
<feature type="region of interest" description="Disordered" evidence="1">
    <location>
        <begin position="1"/>
        <end position="65"/>
    </location>
</feature>
<feature type="compositionally biased region" description="Acidic residues" evidence="1">
    <location>
        <begin position="19"/>
        <end position="29"/>
    </location>
</feature>
<name>A0A5J4TSB7_9EUKA</name>
<gene>
    <name evidence="2" type="ORF">EZS28_043659</name>
</gene>
<dbReference type="EMBL" id="SNRW01026411">
    <property type="protein sequence ID" value="KAA6360813.1"/>
    <property type="molecule type" value="Genomic_DNA"/>
</dbReference>
<feature type="non-terminal residue" evidence="2">
    <location>
        <position position="80"/>
    </location>
</feature>
<evidence type="ECO:0000313" key="2">
    <source>
        <dbReference type="EMBL" id="KAA6360813.1"/>
    </source>
</evidence>
<evidence type="ECO:0000256" key="1">
    <source>
        <dbReference type="SAM" id="MobiDB-lite"/>
    </source>
</evidence>
<feature type="compositionally biased region" description="Basic and acidic residues" evidence="1">
    <location>
        <begin position="30"/>
        <end position="59"/>
    </location>
</feature>
<dbReference type="AlphaFoldDB" id="A0A5J4TSB7"/>
<dbReference type="Proteomes" id="UP000324800">
    <property type="component" value="Unassembled WGS sequence"/>
</dbReference>
<reference evidence="2 3" key="1">
    <citation type="submission" date="2019-03" db="EMBL/GenBank/DDBJ databases">
        <title>Single cell metagenomics reveals metabolic interactions within the superorganism composed of flagellate Streblomastix strix and complex community of Bacteroidetes bacteria on its surface.</title>
        <authorList>
            <person name="Treitli S.C."/>
            <person name="Kolisko M."/>
            <person name="Husnik F."/>
            <person name="Keeling P."/>
            <person name="Hampl V."/>
        </authorList>
    </citation>
    <scope>NUCLEOTIDE SEQUENCE [LARGE SCALE GENOMIC DNA]</scope>
    <source>
        <strain evidence="2">ST1C</strain>
    </source>
</reference>
<protein>
    <submittedName>
        <fullName evidence="2">Uncharacterized protein</fullName>
    </submittedName>
</protein>
<comment type="caution">
    <text evidence="2">The sequence shown here is derived from an EMBL/GenBank/DDBJ whole genome shotgun (WGS) entry which is preliminary data.</text>
</comment>
<evidence type="ECO:0000313" key="3">
    <source>
        <dbReference type="Proteomes" id="UP000324800"/>
    </source>
</evidence>